<dbReference type="GO" id="GO:1902073">
    <property type="term" value="P:positive regulation of hypoxia-inducible factor-1alpha signaling pathway"/>
    <property type="evidence" value="ECO:0007669"/>
    <property type="project" value="InterPro"/>
</dbReference>
<keyword evidence="10" id="KW-1185">Reference proteome</keyword>
<dbReference type="GO" id="GO:0005737">
    <property type="term" value="C:cytoplasm"/>
    <property type="evidence" value="ECO:0007669"/>
    <property type="project" value="UniProtKB-SubCell"/>
</dbReference>
<evidence type="ECO:0000313" key="9">
    <source>
        <dbReference type="EnsemblMetazoa" id="G82.1:cds"/>
    </source>
</evidence>
<evidence type="ECO:0000256" key="4">
    <source>
        <dbReference type="ARBA" id="ARBA00022490"/>
    </source>
</evidence>
<dbReference type="Proteomes" id="UP000005408">
    <property type="component" value="Unassembled WGS sequence"/>
</dbReference>
<evidence type="ECO:0000256" key="6">
    <source>
        <dbReference type="SAM" id="MobiDB-lite"/>
    </source>
</evidence>
<feature type="compositionally biased region" description="Polar residues" evidence="6">
    <location>
        <begin position="180"/>
        <end position="207"/>
    </location>
</feature>
<dbReference type="PANTHER" id="PTHR15628:SF1">
    <property type="entry name" value="RWD DOMAIN-CONTAINING PROTEIN 3"/>
    <property type="match status" value="1"/>
</dbReference>
<proteinExistence type="predicted"/>
<dbReference type="PROSITE" id="PS50908">
    <property type="entry name" value="RWD"/>
    <property type="match status" value="1"/>
</dbReference>
<dbReference type="InterPro" id="IPR038840">
    <property type="entry name" value="RWDD3"/>
</dbReference>
<evidence type="ECO:0000256" key="2">
    <source>
        <dbReference type="ARBA" id="ARBA00004496"/>
    </source>
</evidence>
<dbReference type="GO" id="GO:0005634">
    <property type="term" value="C:nucleus"/>
    <property type="evidence" value="ECO:0007669"/>
    <property type="project" value="UniProtKB-SubCell"/>
</dbReference>
<sequence length="352" mass="38499">MTEDLAEELSVIQAIYCRQGECSMNDLGNCPELMVRLQREGEITPSATVVMQFSSLYPEQPPTISCQSQNRSWSRQLVAHLTELGKQLQGGPMVSEILNQAQEILDQFRTVGENQDTASTTGIDGGTSEAKREGPVSSNKAKRKGPVSSNEAKREGPVSSNEALREGPVSSSEALREGPVSSNEAQGEGPVSSSEAQGEGPVSSSEAQGEGPVTALLMLDHMRSKVRYTHTILKWATGLALAGCLLFVGKFIFIVLQGHAANVKEYIKLQRSSNVDVDSHGKKCKERMMSVLHQGIFLGKGFKDFSVIECSNQQEVLEIFRRTDWYTVGNDITWVTIETPGFLSVCRQLTRN</sequence>
<keyword evidence="7" id="KW-0812">Transmembrane</keyword>
<dbReference type="GO" id="GO:0033235">
    <property type="term" value="P:positive regulation of protein sumoylation"/>
    <property type="evidence" value="ECO:0007669"/>
    <property type="project" value="InterPro"/>
</dbReference>
<feature type="domain" description="RWD" evidence="8">
    <location>
        <begin position="7"/>
        <end position="108"/>
    </location>
</feature>
<dbReference type="SMART" id="SM00591">
    <property type="entry name" value="RWD"/>
    <property type="match status" value="1"/>
</dbReference>
<evidence type="ECO:0000256" key="3">
    <source>
        <dbReference type="ARBA" id="ARBA00015444"/>
    </source>
</evidence>
<protein>
    <recommendedName>
        <fullName evidence="3">RWD domain-containing protein 3</fullName>
    </recommendedName>
</protein>
<dbReference type="Gene3D" id="3.10.110.10">
    <property type="entry name" value="Ubiquitin Conjugating Enzyme"/>
    <property type="match status" value="1"/>
</dbReference>
<evidence type="ECO:0000256" key="7">
    <source>
        <dbReference type="SAM" id="Phobius"/>
    </source>
</evidence>
<keyword evidence="7" id="KW-0472">Membrane</keyword>
<feature type="region of interest" description="Disordered" evidence="6">
    <location>
        <begin position="111"/>
        <end position="209"/>
    </location>
</feature>
<dbReference type="PANTHER" id="PTHR15628">
    <property type="entry name" value="RWD DOMAIN-CONTAINING PROTEIN 3"/>
    <property type="match status" value="1"/>
</dbReference>
<accession>A0A8W8NX34</accession>
<dbReference type="InterPro" id="IPR016135">
    <property type="entry name" value="UBQ-conjugating_enzyme/RWD"/>
</dbReference>
<feature type="compositionally biased region" description="Polar residues" evidence="6">
    <location>
        <begin position="112"/>
        <end position="122"/>
    </location>
</feature>
<evidence type="ECO:0000256" key="5">
    <source>
        <dbReference type="ARBA" id="ARBA00023242"/>
    </source>
</evidence>
<dbReference type="Pfam" id="PF05773">
    <property type="entry name" value="RWD"/>
    <property type="match status" value="1"/>
</dbReference>
<feature type="transmembrane region" description="Helical" evidence="7">
    <location>
        <begin position="232"/>
        <end position="256"/>
    </location>
</feature>
<comment type="subcellular location">
    <subcellularLocation>
        <location evidence="2">Cytoplasm</location>
    </subcellularLocation>
    <subcellularLocation>
        <location evidence="1">Nucleus</location>
    </subcellularLocation>
</comment>
<keyword evidence="7" id="KW-1133">Transmembrane helix</keyword>
<dbReference type="InterPro" id="IPR006575">
    <property type="entry name" value="RWD_dom"/>
</dbReference>
<dbReference type="CDD" id="cd24164">
    <property type="entry name" value="RWDD3_C"/>
    <property type="match status" value="1"/>
</dbReference>
<dbReference type="SUPFAM" id="SSF54495">
    <property type="entry name" value="UBC-like"/>
    <property type="match status" value="1"/>
</dbReference>
<keyword evidence="4" id="KW-0963">Cytoplasm</keyword>
<keyword evidence="5" id="KW-0539">Nucleus</keyword>
<dbReference type="AlphaFoldDB" id="A0A8W8NX34"/>
<evidence type="ECO:0000259" key="8">
    <source>
        <dbReference type="PROSITE" id="PS50908"/>
    </source>
</evidence>
<evidence type="ECO:0000256" key="1">
    <source>
        <dbReference type="ARBA" id="ARBA00004123"/>
    </source>
</evidence>
<organism evidence="9 10">
    <name type="scientific">Magallana gigas</name>
    <name type="common">Pacific oyster</name>
    <name type="synonym">Crassostrea gigas</name>
    <dbReference type="NCBI Taxonomy" id="29159"/>
    <lineage>
        <taxon>Eukaryota</taxon>
        <taxon>Metazoa</taxon>
        <taxon>Spiralia</taxon>
        <taxon>Lophotrochozoa</taxon>
        <taxon>Mollusca</taxon>
        <taxon>Bivalvia</taxon>
        <taxon>Autobranchia</taxon>
        <taxon>Pteriomorphia</taxon>
        <taxon>Ostreida</taxon>
        <taxon>Ostreoidea</taxon>
        <taxon>Ostreidae</taxon>
        <taxon>Magallana</taxon>
    </lineage>
</organism>
<dbReference type="EnsemblMetazoa" id="G82.1">
    <property type="protein sequence ID" value="G82.1:cds"/>
    <property type="gene ID" value="G82"/>
</dbReference>
<reference evidence="9" key="1">
    <citation type="submission" date="2022-08" db="UniProtKB">
        <authorList>
            <consortium name="EnsemblMetazoa"/>
        </authorList>
    </citation>
    <scope>IDENTIFICATION</scope>
    <source>
        <strain evidence="9">05x7-T-G4-1.051#20</strain>
    </source>
</reference>
<evidence type="ECO:0000313" key="10">
    <source>
        <dbReference type="Proteomes" id="UP000005408"/>
    </source>
</evidence>
<name>A0A8W8NX34_MAGGI</name>